<dbReference type="SUPFAM" id="SSF50800">
    <property type="entry name" value="PK beta-barrel domain-like"/>
    <property type="match status" value="1"/>
</dbReference>
<evidence type="ECO:0000259" key="5">
    <source>
        <dbReference type="PROSITE" id="PS51384"/>
    </source>
</evidence>
<dbReference type="InterPro" id="IPR039261">
    <property type="entry name" value="FNR_nucleotide-bd"/>
</dbReference>
<proteinExistence type="predicted"/>
<feature type="domain" description="MOSC" evidence="4">
    <location>
        <begin position="29"/>
        <end position="164"/>
    </location>
</feature>
<evidence type="ECO:0000259" key="3">
    <source>
        <dbReference type="PROSITE" id="PS51085"/>
    </source>
</evidence>
<dbReference type="InterPro" id="IPR052353">
    <property type="entry name" value="Benzoxazolinone_Detox_Enz"/>
</dbReference>
<dbReference type="PRINTS" id="PR00409">
    <property type="entry name" value="PHDIOXRDTASE"/>
</dbReference>
<dbReference type="InterPro" id="IPR005163">
    <property type="entry name" value="Tri_helical_YiiM-like"/>
</dbReference>
<dbReference type="Pfam" id="PF00970">
    <property type="entry name" value="FAD_binding_6"/>
    <property type="match status" value="1"/>
</dbReference>
<dbReference type="InterPro" id="IPR005302">
    <property type="entry name" value="MoCF_Sase_C"/>
</dbReference>
<dbReference type="Gene3D" id="2.40.30.10">
    <property type="entry name" value="Translation factors"/>
    <property type="match status" value="1"/>
</dbReference>
<dbReference type="PANTHER" id="PTHR30212">
    <property type="entry name" value="PROTEIN YIIM"/>
    <property type="match status" value="1"/>
</dbReference>
<dbReference type="Gene3D" id="2.40.33.20">
    <property type="entry name" value="PK beta-barrel domain-like"/>
    <property type="match status" value="1"/>
</dbReference>
<dbReference type="InterPro" id="IPR008333">
    <property type="entry name" value="Cbr1-like_FAD-bd_dom"/>
</dbReference>
<feature type="domain" description="FAD-binding FR-type" evidence="5">
    <location>
        <begin position="231"/>
        <end position="331"/>
    </location>
</feature>
<dbReference type="CDD" id="cd00207">
    <property type="entry name" value="fer2"/>
    <property type="match status" value="1"/>
</dbReference>
<dbReference type="Pfam" id="PF03475">
    <property type="entry name" value="YiiM_3-alpha"/>
    <property type="match status" value="1"/>
</dbReference>
<evidence type="ECO:0000313" key="6">
    <source>
        <dbReference type="EMBL" id="MBU2669093.1"/>
    </source>
</evidence>
<dbReference type="SUPFAM" id="SSF54292">
    <property type="entry name" value="2Fe-2S ferredoxin-like"/>
    <property type="match status" value="1"/>
</dbReference>
<keyword evidence="1" id="KW-0408">Iron</keyword>
<dbReference type="PROSITE" id="PS51340">
    <property type="entry name" value="MOSC"/>
    <property type="match status" value="1"/>
</dbReference>
<evidence type="ECO:0000313" key="7">
    <source>
        <dbReference type="Proteomes" id="UP001519654"/>
    </source>
</evidence>
<dbReference type="Pfam" id="PF03473">
    <property type="entry name" value="MOSC"/>
    <property type="match status" value="1"/>
</dbReference>
<dbReference type="CDD" id="cd06184">
    <property type="entry name" value="flavohem_like_fad_nad_binding"/>
    <property type="match status" value="1"/>
</dbReference>
<reference evidence="6 7" key="1">
    <citation type="submission" date="2021-06" db="EMBL/GenBank/DDBJ databases">
        <title>Actinoplanes lichenicola sp. nov., and Actinoplanes ovalisporus sp. nov., isolated from lichen in Thailand.</title>
        <authorList>
            <person name="Saeng-In P."/>
            <person name="Kanchanasin P."/>
            <person name="Yuki M."/>
            <person name="Kudo T."/>
            <person name="Ohkuma M."/>
            <person name="Phongsopitanun W."/>
            <person name="Tanasupawat S."/>
        </authorList>
    </citation>
    <scope>NUCLEOTIDE SEQUENCE [LARGE SCALE GENOMIC DNA]</scope>
    <source>
        <strain evidence="6 7">NBRC 110975</strain>
    </source>
</reference>
<name>A0ABS5Z2D2_9ACTN</name>
<dbReference type="PANTHER" id="PTHR30212:SF2">
    <property type="entry name" value="PROTEIN YIIM"/>
    <property type="match status" value="1"/>
</dbReference>
<dbReference type="SUPFAM" id="SSF52343">
    <property type="entry name" value="Ferredoxin reductase-like, C-terminal NADP-linked domain"/>
    <property type="match status" value="1"/>
</dbReference>
<evidence type="ECO:0000256" key="2">
    <source>
        <dbReference type="ARBA" id="ARBA00023014"/>
    </source>
</evidence>
<dbReference type="Pfam" id="PF00111">
    <property type="entry name" value="Fer2"/>
    <property type="match status" value="1"/>
</dbReference>
<keyword evidence="1" id="KW-0001">2Fe-2S</keyword>
<dbReference type="Proteomes" id="UP001519654">
    <property type="component" value="Unassembled WGS sequence"/>
</dbReference>
<dbReference type="InterPro" id="IPR036010">
    <property type="entry name" value="2Fe-2S_ferredoxin-like_sf"/>
</dbReference>
<protein>
    <submittedName>
        <fullName evidence="6">MOSC domain-containing protein</fullName>
    </submittedName>
</protein>
<dbReference type="InterPro" id="IPR012675">
    <property type="entry name" value="Beta-grasp_dom_sf"/>
</dbReference>
<dbReference type="InterPro" id="IPR001433">
    <property type="entry name" value="OxRdtase_FAD/NAD-bd"/>
</dbReference>
<dbReference type="RefSeq" id="WP_215793322.1">
    <property type="nucleotide sequence ID" value="NZ_JAHKKG010000013.1"/>
</dbReference>
<dbReference type="PROSITE" id="PS51384">
    <property type="entry name" value="FAD_FR"/>
    <property type="match status" value="1"/>
</dbReference>
<dbReference type="InterPro" id="IPR011037">
    <property type="entry name" value="Pyrv_Knase-like_insert_dom_sf"/>
</dbReference>
<organism evidence="6 7">
    <name type="scientific">Paractinoplanes bogorensis</name>
    <dbReference type="NCBI Taxonomy" id="1610840"/>
    <lineage>
        <taxon>Bacteria</taxon>
        <taxon>Bacillati</taxon>
        <taxon>Actinomycetota</taxon>
        <taxon>Actinomycetes</taxon>
        <taxon>Micromonosporales</taxon>
        <taxon>Micromonosporaceae</taxon>
        <taxon>Paractinoplanes</taxon>
    </lineage>
</organism>
<evidence type="ECO:0000259" key="4">
    <source>
        <dbReference type="PROSITE" id="PS51340"/>
    </source>
</evidence>
<dbReference type="PROSITE" id="PS51085">
    <property type="entry name" value="2FE2S_FER_2"/>
    <property type="match status" value="1"/>
</dbReference>
<comment type="caution">
    <text evidence="6">The sequence shown here is derived from an EMBL/GenBank/DDBJ whole genome shotgun (WGS) entry which is preliminary data.</text>
</comment>
<sequence>MAILRSVNVGMPRDVLWQGRSVHTGIWKTPVDGPATVRRLNIDGDGQGDLGGHGGEQRAVFVYQLDSYTYWQRFLGRDDFTYGQFGENFTVDGLSDDDVCIGDRYRIGTALFEVTQPRVTCYRVGIRTDEPRMPALLVEHRRPGFYLRVLEEGEVRAGDEIVQVADGPERMTVAEIDGLLYRPGHPPDRIARALRIPALSPGWQGSFRAMISSPGGGNAGLTDVAPPPAWPGFRPLRVTAVESESSTIVSFRLADPDGGTVPPPQPGQFLTVRLEPGLIRSYSLSGPPDGPGYRISVKQEPHGAGSTYLHTRVHPGDLIDVAAPRGTFVLRPAPTPVLLISGGVGATPMLAMLHALAVQRSDREVWWLQAAHDAAERPFATESAALLASLPAARSHVYVSGTRLSAESLRMLEIPLDADAYLCGPPGFLTDVSAALVAIGLPADRVHTEIFGAHAALTPGITAPAQAPHPPAGEPGDGPEVSFARSGLTVPSANGSLLELAEACDVPVRWSCRIGVCHTCETGLLSGEVAYSTEPIDPPAEGNVLICSSRPTGPVVLDL</sequence>
<gene>
    <name evidence="6" type="ORF">KOI35_36830</name>
</gene>
<dbReference type="SUPFAM" id="SSF63380">
    <property type="entry name" value="Riboflavin synthase domain-like"/>
    <property type="match status" value="1"/>
</dbReference>
<keyword evidence="2" id="KW-0411">Iron-sulfur</keyword>
<dbReference type="InterPro" id="IPR001041">
    <property type="entry name" value="2Fe-2S_ferredoxin-type"/>
</dbReference>
<keyword evidence="1" id="KW-0479">Metal-binding</keyword>
<dbReference type="Gene3D" id="3.40.50.80">
    <property type="entry name" value="Nucleotide-binding domain of ferredoxin-NADP reductase (FNR) module"/>
    <property type="match status" value="1"/>
</dbReference>
<dbReference type="Gene3D" id="3.10.20.30">
    <property type="match status" value="1"/>
</dbReference>
<dbReference type="EMBL" id="JAHKKG010000013">
    <property type="protein sequence ID" value="MBU2669093.1"/>
    <property type="molecule type" value="Genomic_DNA"/>
</dbReference>
<accession>A0ABS5Z2D2</accession>
<dbReference type="InterPro" id="IPR017938">
    <property type="entry name" value="Riboflavin_synthase-like_b-brl"/>
</dbReference>
<dbReference type="Pfam" id="PF00175">
    <property type="entry name" value="NAD_binding_1"/>
    <property type="match status" value="1"/>
</dbReference>
<feature type="domain" description="2Fe-2S ferredoxin-type" evidence="3">
    <location>
        <begin position="479"/>
        <end position="559"/>
    </location>
</feature>
<dbReference type="InterPro" id="IPR017927">
    <property type="entry name" value="FAD-bd_FR_type"/>
</dbReference>
<keyword evidence="7" id="KW-1185">Reference proteome</keyword>
<evidence type="ECO:0000256" key="1">
    <source>
        <dbReference type="ARBA" id="ARBA00022714"/>
    </source>
</evidence>